<sequence length="163" mass="16188">MSATPPSAGTGAAVSSAVRASARTEPAVASFNGASMEVWVAVAPLLRKPVDTVALSIVRRSTDLAAAAVPFGGTSVRTGRTSVRTGRTEMSAVCAPAGRDAEVVCDASASIGTNEVMSVLLGSAGTGAVTRVDGEEAEPCGLRATDTVAVAWEPEEAAPAGES</sequence>
<keyword evidence="2" id="KW-1185">Reference proteome</keyword>
<dbReference type="Proteomes" id="UP000295302">
    <property type="component" value="Unassembled WGS sequence"/>
</dbReference>
<accession>A0A4R4XEB7</accession>
<organism evidence="1 2">
    <name type="scientific">Nonomuraea terrae</name>
    <dbReference type="NCBI Taxonomy" id="2530383"/>
    <lineage>
        <taxon>Bacteria</taxon>
        <taxon>Bacillati</taxon>
        <taxon>Actinomycetota</taxon>
        <taxon>Actinomycetes</taxon>
        <taxon>Streptosporangiales</taxon>
        <taxon>Streptosporangiaceae</taxon>
        <taxon>Nonomuraea</taxon>
    </lineage>
</organism>
<reference evidence="1 2" key="1">
    <citation type="submission" date="2019-03" db="EMBL/GenBank/DDBJ databases">
        <title>Draft genome sequences of novel Actinobacteria.</title>
        <authorList>
            <person name="Sahin N."/>
            <person name="Ay H."/>
            <person name="Saygin H."/>
        </authorList>
    </citation>
    <scope>NUCLEOTIDE SEQUENCE [LARGE SCALE GENOMIC DNA]</scope>
    <source>
        <strain evidence="1 2">CH32</strain>
    </source>
</reference>
<protein>
    <submittedName>
        <fullName evidence="1">Uncharacterized protein</fullName>
    </submittedName>
</protein>
<proteinExistence type="predicted"/>
<evidence type="ECO:0000313" key="2">
    <source>
        <dbReference type="Proteomes" id="UP000295302"/>
    </source>
</evidence>
<gene>
    <name evidence="1" type="ORF">E1286_46795</name>
</gene>
<dbReference type="EMBL" id="SMKQ01000397">
    <property type="protein sequence ID" value="TDD28782.1"/>
    <property type="molecule type" value="Genomic_DNA"/>
</dbReference>
<comment type="caution">
    <text evidence="1">The sequence shown here is derived from an EMBL/GenBank/DDBJ whole genome shotgun (WGS) entry which is preliminary data.</text>
</comment>
<evidence type="ECO:0000313" key="1">
    <source>
        <dbReference type="EMBL" id="TDD28782.1"/>
    </source>
</evidence>
<name>A0A4R4XEB7_9ACTN</name>
<dbReference type="RefSeq" id="WP_132623802.1">
    <property type="nucleotide sequence ID" value="NZ_SMKQ01000397.1"/>
</dbReference>
<dbReference type="AlphaFoldDB" id="A0A4R4XEB7"/>